<sequence>MTLEQLRIFIAVAEREHLTRASEALNLTQSAVSSAIAALEARYGTKLFDRIGRGIALTEAGRLFLPEARAVLARVRAAEQTLHDATGGLRGTLNLAASQTVANFWLPERLARFHAACPGLTLALTIGNTDRAAAKVLSGEADIAMVEGQVDDPRLAVTPLDGDRLVLIAPMGLNLPQSLTPADWAGLRFIVREPGSGTRHILEDHLAAMGLRLNAGNLVMELPSNEAVRGVVEAGLGVSLQSELVAQRAIRSGLLQGVDIGLSPRSFYLLRLKERSGTRAEQAFMDICKS</sequence>
<dbReference type="FunFam" id="1.10.10.10:FF:000001">
    <property type="entry name" value="LysR family transcriptional regulator"/>
    <property type="match status" value="1"/>
</dbReference>
<dbReference type="Gene3D" id="1.10.10.10">
    <property type="entry name" value="Winged helix-like DNA-binding domain superfamily/Winged helix DNA-binding domain"/>
    <property type="match status" value="1"/>
</dbReference>
<dbReference type="Pfam" id="PF03466">
    <property type="entry name" value="LysR_substrate"/>
    <property type="match status" value="1"/>
</dbReference>
<dbReference type="AlphaFoldDB" id="A0A1G4SC19"/>
<dbReference type="PROSITE" id="PS50931">
    <property type="entry name" value="HTH_LYSR"/>
    <property type="match status" value="1"/>
</dbReference>
<gene>
    <name evidence="6" type="ORF">SAMN02927928_2541</name>
</gene>
<dbReference type="PANTHER" id="PTHR30126:SF39">
    <property type="entry name" value="HTH-TYPE TRANSCRIPTIONAL REGULATOR CYSL"/>
    <property type="match status" value="1"/>
</dbReference>
<name>A0A1G4SC19_9CAUL</name>
<dbReference type="InterPro" id="IPR000847">
    <property type="entry name" value="LysR_HTH_N"/>
</dbReference>
<dbReference type="OrthoDB" id="9808620at2"/>
<dbReference type="SUPFAM" id="SSF53850">
    <property type="entry name" value="Periplasmic binding protein-like II"/>
    <property type="match status" value="1"/>
</dbReference>
<evidence type="ECO:0000256" key="1">
    <source>
        <dbReference type="ARBA" id="ARBA00009437"/>
    </source>
</evidence>
<dbReference type="InterPro" id="IPR036390">
    <property type="entry name" value="WH_DNA-bd_sf"/>
</dbReference>
<reference evidence="7" key="1">
    <citation type="submission" date="2016-10" db="EMBL/GenBank/DDBJ databases">
        <authorList>
            <person name="Varghese N."/>
            <person name="Submissions S."/>
        </authorList>
    </citation>
    <scope>NUCLEOTIDE SEQUENCE [LARGE SCALE GENOMIC DNA]</scope>
    <source>
        <strain evidence="7">CGMCC 1.3431</strain>
    </source>
</reference>
<keyword evidence="7" id="KW-1185">Reference proteome</keyword>
<keyword evidence="4" id="KW-0804">Transcription</keyword>
<proteinExistence type="inferred from homology"/>
<dbReference type="PRINTS" id="PR00039">
    <property type="entry name" value="HTHLYSR"/>
</dbReference>
<feature type="domain" description="HTH lysR-type" evidence="5">
    <location>
        <begin position="1"/>
        <end position="58"/>
    </location>
</feature>
<evidence type="ECO:0000313" key="7">
    <source>
        <dbReference type="Proteomes" id="UP000199150"/>
    </source>
</evidence>
<evidence type="ECO:0000259" key="5">
    <source>
        <dbReference type="PROSITE" id="PS50931"/>
    </source>
</evidence>
<comment type="similarity">
    <text evidence="1">Belongs to the LysR transcriptional regulatory family.</text>
</comment>
<dbReference type="STRING" id="260084.SAMN02927928_2541"/>
<protein>
    <submittedName>
        <fullName evidence="6">Transcriptional regulator, LysR family</fullName>
    </submittedName>
</protein>
<dbReference type="RefSeq" id="WP_090648532.1">
    <property type="nucleotide sequence ID" value="NZ_CBCRYE010000002.1"/>
</dbReference>
<dbReference type="CDD" id="cd08420">
    <property type="entry name" value="PBP2_CysL_like"/>
    <property type="match status" value="1"/>
</dbReference>
<evidence type="ECO:0000313" key="6">
    <source>
        <dbReference type="EMBL" id="SCW66616.1"/>
    </source>
</evidence>
<dbReference type="InterPro" id="IPR036388">
    <property type="entry name" value="WH-like_DNA-bd_sf"/>
</dbReference>
<keyword evidence="3" id="KW-0238">DNA-binding</keyword>
<keyword evidence="2" id="KW-0805">Transcription regulation</keyword>
<dbReference type="EMBL" id="FMTS01000004">
    <property type="protein sequence ID" value="SCW66616.1"/>
    <property type="molecule type" value="Genomic_DNA"/>
</dbReference>
<dbReference type="GO" id="GO:0000976">
    <property type="term" value="F:transcription cis-regulatory region binding"/>
    <property type="evidence" value="ECO:0007669"/>
    <property type="project" value="TreeGrafter"/>
</dbReference>
<evidence type="ECO:0000256" key="4">
    <source>
        <dbReference type="ARBA" id="ARBA00023163"/>
    </source>
</evidence>
<evidence type="ECO:0000256" key="2">
    <source>
        <dbReference type="ARBA" id="ARBA00023015"/>
    </source>
</evidence>
<organism evidence="6 7">
    <name type="scientific">Asticcacaulis taihuensis</name>
    <dbReference type="NCBI Taxonomy" id="260084"/>
    <lineage>
        <taxon>Bacteria</taxon>
        <taxon>Pseudomonadati</taxon>
        <taxon>Pseudomonadota</taxon>
        <taxon>Alphaproteobacteria</taxon>
        <taxon>Caulobacterales</taxon>
        <taxon>Caulobacteraceae</taxon>
        <taxon>Asticcacaulis</taxon>
    </lineage>
</organism>
<dbReference type="InterPro" id="IPR005119">
    <property type="entry name" value="LysR_subst-bd"/>
</dbReference>
<evidence type="ECO:0000256" key="3">
    <source>
        <dbReference type="ARBA" id="ARBA00023125"/>
    </source>
</evidence>
<dbReference type="Pfam" id="PF00126">
    <property type="entry name" value="HTH_1"/>
    <property type="match status" value="1"/>
</dbReference>
<dbReference type="PANTHER" id="PTHR30126">
    <property type="entry name" value="HTH-TYPE TRANSCRIPTIONAL REGULATOR"/>
    <property type="match status" value="1"/>
</dbReference>
<accession>A0A1G4SC19</accession>
<dbReference type="SUPFAM" id="SSF46785">
    <property type="entry name" value="Winged helix' DNA-binding domain"/>
    <property type="match status" value="1"/>
</dbReference>
<dbReference type="Proteomes" id="UP000199150">
    <property type="component" value="Unassembled WGS sequence"/>
</dbReference>
<dbReference type="GO" id="GO:0003700">
    <property type="term" value="F:DNA-binding transcription factor activity"/>
    <property type="evidence" value="ECO:0007669"/>
    <property type="project" value="InterPro"/>
</dbReference>
<dbReference type="Gene3D" id="3.40.190.290">
    <property type="match status" value="1"/>
</dbReference>